<feature type="compositionally biased region" description="Basic and acidic residues" evidence="1">
    <location>
        <begin position="289"/>
        <end position="319"/>
    </location>
</feature>
<evidence type="ECO:0000313" key="3">
    <source>
        <dbReference type="Proteomes" id="UP001151760"/>
    </source>
</evidence>
<gene>
    <name evidence="2" type="ORF">Tco_1057328</name>
</gene>
<dbReference type="EMBL" id="BQNB010019219">
    <property type="protein sequence ID" value="GJT82986.1"/>
    <property type="molecule type" value="Genomic_DNA"/>
</dbReference>
<sequence>MYRPSDIQHSAAYSDLRVFQWHQSLVIVKPRTSDVKYTSVYTESEPGRDFWEADMRGYRRADTTENLQIIPVPQGMRMARPMFIQAHDPNYVPEPIYPEYIPLEDDHEFPAEEQPLPPIDFNPDESPGLTLLSRIREYYFRPHEFHIPSKEAEVLRDSGHDVPFSITTHLTITYPLQGERLLALTPTSLPPQYLISSTIHHLLIVGCVIPESEQHSHAEVCICPYNAPDMRSERSSTASTCQWFKGIELWLLSARWTVLDGGGGNGLLLPARLGSFDRIGQANFGASGPHRDHVQTDVDKHIEETDRRRSRTDGRESPSHQEIGGRVYEAFMQVSWLALREQRRTDGQSGTRRHSVPDNQEGSGTRQLANDLMDRKSSPWLKGNLDNQRKDDGSSRNKPMDTISKPFKNGSNVARSYNMGTGERKHMGDLNCPNVRVLVTPIVAITRWAMVQLPKRGTVVLVWSTGHFKRDVQKLKNKNEEYGMAQGWGLCMVGKCMRRGEGRCAAPVAGLPYRLAPSEMMNYQNLNQELSDKVDDDKLIRKDIKLIGRKANENVQLIKQKLCSATINSGFT</sequence>
<name>A0ABQ5H566_9ASTR</name>
<feature type="region of interest" description="Disordered" evidence="1">
    <location>
        <begin position="342"/>
        <end position="413"/>
    </location>
</feature>
<dbReference type="Proteomes" id="UP001151760">
    <property type="component" value="Unassembled WGS sequence"/>
</dbReference>
<evidence type="ECO:0000256" key="1">
    <source>
        <dbReference type="SAM" id="MobiDB-lite"/>
    </source>
</evidence>
<evidence type="ECO:0000313" key="2">
    <source>
        <dbReference type="EMBL" id="GJT82986.1"/>
    </source>
</evidence>
<comment type="caution">
    <text evidence="2">The sequence shown here is derived from an EMBL/GenBank/DDBJ whole genome shotgun (WGS) entry which is preliminary data.</text>
</comment>
<reference evidence="2" key="1">
    <citation type="journal article" date="2022" name="Int. J. Mol. Sci.">
        <title>Draft Genome of Tanacetum Coccineum: Genomic Comparison of Closely Related Tanacetum-Family Plants.</title>
        <authorList>
            <person name="Yamashiro T."/>
            <person name="Shiraishi A."/>
            <person name="Nakayama K."/>
            <person name="Satake H."/>
        </authorList>
    </citation>
    <scope>NUCLEOTIDE SEQUENCE</scope>
</reference>
<feature type="compositionally biased region" description="Basic and acidic residues" evidence="1">
    <location>
        <begin position="387"/>
        <end position="399"/>
    </location>
</feature>
<keyword evidence="3" id="KW-1185">Reference proteome</keyword>
<feature type="region of interest" description="Disordered" evidence="1">
    <location>
        <begin position="284"/>
        <end position="324"/>
    </location>
</feature>
<proteinExistence type="predicted"/>
<feature type="compositionally biased region" description="Polar residues" evidence="1">
    <location>
        <begin position="357"/>
        <end position="368"/>
    </location>
</feature>
<protein>
    <submittedName>
        <fullName evidence="2">Uncharacterized protein</fullName>
    </submittedName>
</protein>
<accession>A0ABQ5H566</accession>
<organism evidence="2 3">
    <name type="scientific">Tanacetum coccineum</name>
    <dbReference type="NCBI Taxonomy" id="301880"/>
    <lineage>
        <taxon>Eukaryota</taxon>
        <taxon>Viridiplantae</taxon>
        <taxon>Streptophyta</taxon>
        <taxon>Embryophyta</taxon>
        <taxon>Tracheophyta</taxon>
        <taxon>Spermatophyta</taxon>
        <taxon>Magnoliopsida</taxon>
        <taxon>eudicotyledons</taxon>
        <taxon>Gunneridae</taxon>
        <taxon>Pentapetalae</taxon>
        <taxon>asterids</taxon>
        <taxon>campanulids</taxon>
        <taxon>Asterales</taxon>
        <taxon>Asteraceae</taxon>
        <taxon>Asteroideae</taxon>
        <taxon>Anthemideae</taxon>
        <taxon>Anthemidinae</taxon>
        <taxon>Tanacetum</taxon>
    </lineage>
</organism>
<reference evidence="2" key="2">
    <citation type="submission" date="2022-01" db="EMBL/GenBank/DDBJ databases">
        <authorList>
            <person name="Yamashiro T."/>
            <person name="Shiraishi A."/>
            <person name="Satake H."/>
            <person name="Nakayama K."/>
        </authorList>
    </citation>
    <scope>NUCLEOTIDE SEQUENCE</scope>
</reference>